<dbReference type="EMBL" id="JBHTJH010000004">
    <property type="protein sequence ID" value="MFD0861526.1"/>
    <property type="molecule type" value="Genomic_DNA"/>
</dbReference>
<comment type="caution">
    <text evidence="1">The sequence shown here is derived from an EMBL/GenBank/DDBJ whole genome shotgun (WGS) entry which is preliminary data.</text>
</comment>
<dbReference type="PANTHER" id="PTHR38474">
    <property type="entry name" value="SLR0299 PROTEIN"/>
    <property type="match status" value="1"/>
</dbReference>
<gene>
    <name evidence="1" type="ORF">ACFQ1M_04860</name>
</gene>
<accession>A0ABW3CXW8</accession>
<dbReference type="SUPFAM" id="SSF52777">
    <property type="entry name" value="CoA-dependent acyltransferases"/>
    <property type="match status" value="1"/>
</dbReference>
<organism evidence="1 2">
    <name type="scientific">Sungkyunkwania multivorans</name>
    <dbReference type="NCBI Taxonomy" id="1173618"/>
    <lineage>
        <taxon>Bacteria</taxon>
        <taxon>Pseudomonadati</taxon>
        <taxon>Bacteroidota</taxon>
        <taxon>Flavobacteriia</taxon>
        <taxon>Flavobacteriales</taxon>
        <taxon>Flavobacteriaceae</taxon>
        <taxon>Sungkyunkwania</taxon>
    </lineage>
</organism>
<dbReference type="PANTHER" id="PTHR38474:SF1">
    <property type="entry name" value="SLR0299 PROTEIN"/>
    <property type="match status" value="1"/>
</dbReference>
<dbReference type="InterPro" id="IPR023213">
    <property type="entry name" value="CAT-like_dom_sf"/>
</dbReference>
<reference evidence="2" key="1">
    <citation type="journal article" date="2019" name="Int. J. Syst. Evol. Microbiol.">
        <title>The Global Catalogue of Microorganisms (GCM) 10K type strain sequencing project: providing services to taxonomists for standard genome sequencing and annotation.</title>
        <authorList>
            <consortium name="The Broad Institute Genomics Platform"/>
            <consortium name="The Broad Institute Genome Sequencing Center for Infectious Disease"/>
            <person name="Wu L."/>
            <person name="Ma J."/>
        </authorList>
    </citation>
    <scope>NUCLEOTIDE SEQUENCE [LARGE SCALE GENOMIC DNA]</scope>
    <source>
        <strain evidence="2">CCUG 62952</strain>
    </source>
</reference>
<name>A0ABW3CXW8_9FLAO</name>
<evidence type="ECO:0000313" key="2">
    <source>
        <dbReference type="Proteomes" id="UP001596978"/>
    </source>
</evidence>
<dbReference type="Pfam" id="PF00302">
    <property type="entry name" value="CAT"/>
    <property type="match status" value="1"/>
</dbReference>
<sequence length="209" mass="24155">MRYLDIDSWNRKQHFSFFNTFSDPYFAVTAAVDVTNAFKYAKEEGLSFFAVYLHACMRAINAIENFKYRIHDEDQVVVYNVIHASPTILREDTTFGFSFIHFNEDLSFFSDNIAKEKARIFNSDDLFPPTNTDDCIYCSAMPWINFTGHKEPVNGNIRESVPKLAFGKAELVNGKRLMNVSVSVNHALMDGYHVGLFFEKFQNFLNHIN</sequence>
<dbReference type="RefSeq" id="WP_386404708.1">
    <property type="nucleotide sequence ID" value="NZ_JBHTJH010000004.1"/>
</dbReference>
<keyword evidence="2" id="KW-1185">Reference proteome</keyword>
<dbReference type="Gene3D" id="3.30.559.10">
    <property type="entry name" value="Chloramphenicol acetyltransferase-like domain"/>
    <property type="match status" value="1"/>
</dbReference>
<protein>
    <submittedName>
        <fullName evidence="1">CatA-like O-acetyltransferase</fullName>
    </submittedName>
</protein>
<dbReference type="Proteomes" id="UP001596978">
    <property type="component" value="Unassembled WGS sequence"/>
</dbReference>
<proteinExistence type="predicted"/>
<dbReference type="PIRSF" id="PIRSF000440">
    <property type="entry name" value="CAT"/>
    <property type="match status" value="1"/>
</dbReference>
<dbReference type="InterPro" id="IPR001707">
    <property type="entry name" value="Cmp_AcTrfase"/>
</dbReference>
<dbReference type="SMART" id="SM01059">
    <property type="entry name" value="CAT"/>
    <property type="match status" value="1"/>
</dbReference>
<evidence type="ECO:0000313" key="1">
    <source>
        <dbReference type="EMBL" id="MFD0861526.1"/>
    </source>
</evidence>